<reference evidence="5 6" key="1">
    <citation type="submission" date="2018-10" db="EMBL/GenBank/DDBJ databases">
        <authorList>
            <person name="Li J."/>
        </authorList>
    </citation>
    <scope>NUCLEOTIDE SEQUENCE [LARGE SCALE GENOMIC DNA]</scope>
    <source>
        <strain evidence="5 6">JCM 30549</strain>
    </source>
</reference>
<comment type="caution">
    <text evidence="5">The sequence shown here is derived from an EMBL/GenBank/DDBJ whole genome shotgun (WGS) entry which is preliminary data.</text>
</comment>
<dbReference type="SMART" id="SM00824">
    <property type="entry name" value="PKS_TE"/>
    <property type="match status" value="1"/>
</dbReference>
<dbReference type="InterPro" id="IPR020802">
    <property type="entry name" value="TesA-like"/>
</dbReference>
<accession>A0A3L6ZML3</accession>
<dbReference type="InterPro" id="IPR001031">
    <property type="entry name" value="Thioesterase"/>
</dbReference>
<feature type="domain" description="Thioesterase TesA-like" evidence="4">
    <location>
        <begin position="115"/>
        <end position="346"/>
    </location>
</feature>
<dbReference type="Gene3D" id="3.40.50.1820">
    <property type="entry name" value="alpha/beta hydrolase"/>
    <property type="match status" value="1"/>
</dbReference>
<feature type="region of interest" description="Disordered" evidence="3">
    <location>
        <begin position="359"/>
        <end position="400"/>
    </location>
</feature>
<evidence type="ECO:0000256" key="2">
    <source>
        <dbReference type="ARBA" id="ARBA00022801"/>
    </source>
</evidence>
<feature type="region of interest" description="Disordered" evidence="3">
    <location>
        <begin position="1"/>
        <end position="93"/>
    </location>
</feature>
<sequence length="400" mass="41525">MAAPLGPGVPEHAAVRCGHRPRLPRPRRLRLGRRRGAEHQAGPAIHQVDRFRPRPLGRRRVLAPRRGQPGPPPGRRRGRDPRRRLVTGLGPTASPALRALSASGPGAGAHAAAVVCFPPAGAGASFYRFLPEAIAGSAGDEPTMGRTGTTAVPSVFAVQYPGRESRTGEPAATGRAALVDEAVDAILRVLAPGSPVVLLGHSLGAQLAYECGLRLREHGRTPDALVLSARAADTVPHTAPDPRSATDDELLDWLLTLGGTPRVVREHPELAALVADALRADLLVSADPGPVDPAPLTIPVLVLAGDADPAVPIGATEGWAQRSTAAVTTLRLAGDHDAIRTDRSWLPALGRLLAPAGLADAGRGDTGRADTGCDVGRDGTRRDDTPASPPRTSAVTGARR</sequence>
<feature type="compositionally biased region" description="Basic residues" evidence="3">
    <location>
        <begin position="74"/>
        <end position="85"/>
    </location>
</feature>
<name>A0A3L6ZML3_9MICO</name>
<gene>
    <name evidence="5" type="ORF">D9V30_07365</name>
</gene>
<protein>
    <submittedName>
        <fullName evidence="5">Thioesterase</fullName>
    </submittedName>
</protein>
<evidence type="ECO:0000313" key="6">
    <source>
        <dbReference type="Proteomes" id="UP000275395"/>
    </source>
</evidence>
<evidence type="ECO:0000259" key="4">
    <source>
        <dbReference type="SMART" id="SM00824"/>
    </source>
</evidence>
<dbReference type="GO" id="GO:0016787">
    <property type="term" value="F:hydrolase activity"/>
    <property type="evidence" value="ECO:0007669"/>
    <property type="project" value="UniProtKB-KW"/>
</dbReference>
<dbReference type="PANTHER" id="PTHR11487:SF0">
    <property type="entry name" value="S-ACYL FATTY ACID SYNTHASE THIOESTERASE, MEDIUM CHAIN"/>
    <property type="match status" value="1"/>
</dbReference>
<keyword evidence="2" id="KW-0378">Hydrolase</keyword>
<dbReference type="InterPro" id="IPR012223">
    <property type="entry name" value="TEII"/>
</dbReference>
<feature type="compositionally biased region" description="Basic residues" evidence="3">
    <location>
        <begin position="53"/>
        <end position="63"/>
    </location>
</feature>
<dbReference type="SUPFAM" id="SSF53474">
    <property type="entry name" value="alpha/beta-Hydrolases"/>
    <property type="match status" value="1"/>
</dbReference>
<evidence type="ECO:0000256" key="3">
    <source>
        <dbReference type="SAM" id="MobiDB-lite"/>
    </source>
</evidence>
<evidence type="ECO:0000313" key="5">
    <source>
        <dbReference type="EMBL" id="RLP69127.1"/>
    </source>
</evidence>
<feature type="compositionally biased region" description="Polar residues" evidence="3">
    <location>
        <begin position="390"/>
        <end position="400"/>
    </location>
</feature>
<dbReference type="PANTHER" id="PTHR11487">
    <property type="entry name" value="THIOESTERASE"/>
    <property type="match status" value="1"/>
</dbReference>
<dbReference type="InterPro" id="IPR029058">
    <property type="entry name" value="AB_hydrolase_fold"/>
</dbReference>
<organism evidence="5 6">
    <name type="scientific">Mycetocola reblochoni</name>
    <dbReference type="NCBI Taxonomy" id="331618"/>
    <lineage>
        <taxon>Bacteria</taxon>
        <taxon>Bacillati</taxon>
        <taxon>Actinomycetota</taxon>
        <taxon>Actinomycetes</taxon>
        <taxon>Micrococcales</taxon>
        <taxon>Microbacteriaceae</taxon>
        <taxon>Mycetocola</taxon>
    </lineage>
</organism>
<dbReference type="Pfam" id="PF00975">
    <property type="entry name" value="Thioesterase"/>
    <property type="match status" value="1"/>
</dbReference>
<dbReference type="Proteomes" id="UP000275395">
    <property type="component" value="Unassembled WGS sequence"/>
</dbReference>
<dbReference type="EMBL" id="RCUW01000005">
    <property type="protein sequence ID" value="RLP69127.1"/>
    <property type="molecule type" value="Genomic_DNA"/>
</dbReference>
<feature type="compositionally biased region" description="Basic residues" evidence="3">
    <location>
        <begin position="17"/>
        <end position="36"/>
    </location>
</feature>
<comment type="similarity">
    <text evidence="1">Belongs to the thioesterase family.</text>
</comment>
<proteinExistence type="inferred from homology"/>
<feature type="compositionally biased region" description="Basic and acidic residues" evidence="3">
    <location>
        <begin position="375"/>
        <end position="385"/>
    </location>
</feature>
<dbReference type="GO" id="GO:0008610">
    <property type="term" value="P:lipid biosynthetic process"/>
    <property type="evidence" value="ECO:0007669"/>
    <property type="project" value="TreeGrafter"/>
</dbReference>
<evidence type="ECO:0000256" key="1">
    <source>
        <dbReference type="ARBA" id="ARBA00007169"/>
    </source>
</evidence>
<dbReference type="AlphaFoldDB" id="A0A3L6ZML3"/>